<dbReference type="InterPro" id="IPR004171">
    <property type="entry name" value="cAMP_dep_PKI"/>
</dbReference>
<evidence type="ECO:0000256" key="2">
    <source>
        <dbReference type="ARBA" id="ARBA00006393"/>
    </source>
</evidence>
<evidence type="ECO:0000313" key="7">
    <source>
        <dbReference type="Proteomes" id="UP000762676"/>
    </source>
</evidence>
<dbReference type="EMBL" id="BMAT01006053">
    <property type="protein sequence ID" value="GFS05215.1"/>
    <property type="molecule type" value="Genomic_DNA"/>
</dbReference>
<feature type="region of interest" description="Disordered" evidence="4">
    <location>
        <begin position="139"/>
        <end position="165"/>
    </location>
</feature>
<feature type="transmembrane region" description="Helical" evidence="5">
    <location>
        <begin position="6"/>
        <end position="28"/>
    </location>
</feature>
<proteinExistence type="inferred from homology"/>
<evidence type="ECO:0000256" key="5">
    <source>
        <dbReference type="SAM" id="Phobius"/>
    </source>
</evidence>
<evidence type="ECO:0000256" key="3">
    <source>
        <dbReference type="ARBA" id="ARBA00023013"/>
    </source>
</evidence>
<sequence>VVVVAVAVVPAAEVVAVIVVVVVVVALVAAVIAVVVVLVVVVVIAVVAVVAVVAAAEASQTTGLGAPSTGNNSTLSPSTSSSFTDLHEDIMDGGVAVEDFINTGRTGRRNAVADITDARVAGVSAAGMDFSFDQLSMADSKAGNSDGSKQPGGDSSDKSQAASKS</sequence>
<feature type="compositionally biased region" description="Low complexity" evidence="4">
    <location>
        <begin position="152"/>
        <end position="165"/>
    </location>
</feature>
<keyword evidence="5" id="KW-0812">Transmembrane</keyword>
<evidence type="ECO:0000313" key="6">
    <source>
        <dbReference type="EMBL" id="GFS05215.1"/>
    </source>
</evidence>
<dbReference type="Pfam" id="PF02827">
    <property type="entry name" value="PKI"/>
    <property type="match status" value="1"/>
</dbReference>
<reference evidence="6 7" key="1">
    <citation type="journal article" date="2021" name="Elife">
        <title>Chloroplast acquisition without the gene transfer in kleptoplastic sea slugs, Plakobranchus ocellatus.</title>
        <authorList>
            <person name="Maeda T."/>
            <person name="Takahashi S."/>
            <person name="Yoshida T."/>
            <person name="Shimamura S."/>
            <person name="Takaki Y."/>
            <person name="Nagai Y."/>
            <person name="Toyoda A."/>
            <person name="Suzuki Y."/>
            <person name="Arimoto A."/>
            <person name="Ishii H."/>
            <person name="Satoh N."/>
            <person name="Nishiyama T."/>
            <person name="Hasebe M."/>
            <person name="Maruyama T."/>
            <person name="Minagawa J."/>
            <person name="Obokata J."/>
            <person name="Shigenobu S."/>
        </authorList>
    </citation>
    <scope>NUCLEOTIDE SEQUENCE [LARGE SCALE GENOMIC DNA]</scope>
</reference>
<gene>
    <name evidence="6" type="ORF">ElyMa_002932100</name>
</gene>
<name>A0AAV4I5Q3_9GAST</name>
<feature type="compositionally biased region" description="Low complexity" evidence="4">
    <location>
        <begin position="67"/>
        <end position="82"/>
    </location>
</feature>
<comment type="caution">
    <text evidence="6">The sequence shown here is derived from an EMBL/GenBank/DDBJ whole genome shotgun (WGS) entry which is preliminary data.</text>
</comment>
<keyword evidence="7" id="KW-1185">Reference proteome</keyword>
<evidence type="ECO:0000256" key="4">
    <source>
        <dbReference type="SAM" id="MobiDB-lite"/>
    </source>
</evidence>
<dbReference type="GO" id="GO:0004862">
    <property type="term" value="F:cAMP-dependent protein kinase inhibitor activity"/>
    <property type="evidence" value="ECO:0007669"/>
    <property type="project" value="InterPro"/>
</dbReference>
<keyword evidence="5" id="KW-0472">Membrane</keyword>
<dbReference type="AlphaFoldDB" id="A0AAV4I5Q3"/>
<organism evidence="6 7">
    <name type="scientific">Elysia marginata</name>
    <dbReference type="NCBI Taxonomy" id="1093978"/>
    <lineage>
        <taxon>Eukaryota</taxon>
        <taxon>Metazoa</taxon>
        <taxon>Spiralia</taxon>
        <taxon>Lophotrochozoa</taxon>
        <taxon>Mollusca</taxon>
        <taxon>Gastropoda</taxon>
        <taxon>Heterobranchia</taxon>
        <taxon>Euthyneura</taxon>
        <taxon>Panpulmonata</taxon>
        <taxon>Sacoglossa</taxon>
        <taxon>Placobranchoidea</taxon>
        <taxon>Plakobranchidae</taxon>
        <taxon>Elysia</taxon>
    </lineage>
</organism>
<comment type="similarity">
    <text evidence="2">Belongs to the PKI family.</text>
</comment>
<feature type="region of interest" description="Disordered" evidence="4">
    <location>
        <begin position="62"/>
        <end position="82"/>
    </location>
</feature>
<keyword evidence="3" id="KW-0649">Protein kinase inhibitor</keyword>
<evidence type="ECO:0000256" key="1">
    <source>
        <dbReference type="ARBA" id="ARBA00002844"/>
    </source>
</evidence>
<dbReference type="Proteomes" id="UP000762676">
    <property type="component" value="Unassembled WGS sequence"/>
</dbReference>
<accession>A0AAV4I5Q3</accession>
<comment type="function">
    <text evidence="1">Extremely potent competitive inhibitor of cAMP-dependent protein kinase activity, this protein interacts with the catalytic subunit of the enzyme after the cAMP-induced dissociation of its regulatory chains.</text>
</comment>
<keyword evidence="5" id="KW-1133">Transmembrane helix</keyword>
<feature type="non-terminal residue" evidence="6">
    <location>
        <position position="1"/>
    </location>
</feature>
<protein>
    <submittedName>
        <fullName evidence="6">Uncharacterized protein</fullName>
    </submittedName>
</protein>
<feature type="transmembrane region" description="Helical" evidence="5">
    <location>
        <begin position="35"/>
        <end position="56"/>
    </location>
</feature>